<dbReference type="RefSeq" id="WP_269484423.1">
    <property type="nucleotide sequence ID" value="NZ_JAPXGO010000001.1"/>
</dbReference>
<feature type="signal peptide" evidence="1">
    <location>
        <begin position="1"/>
        <end position="20"/>
    </location>
</feature>
<sequence length="184" mass="21799">MKFKLYLLLIISFLITGCFNSEENEALTQKLNSQILKDMGYLSNLEAFYGIDFTNTSKNLIRSNDFYVRVDDVRIFYGYPLDKIEVKVYGSDKKTLYVKLPRPEQISIDRKIAHLKTRREKYAPIDENGTEFDVEKKMLEALNSTLRKYEPKMLELTQNISKEYFEMIAKNNNMDLKLELEYRE</sequence>
<dbReference type="PROSITE" id="PS51257">
    <property type="entry name" value="PROKAR_LIPOPROTEIN"/>
    <property type="match status" value="1"/>
</dbReference>
<protein>
    <recommendedName>
        <fullName evidence="4">DUF4230 domain-containing protein</fullName>
    </recommendedName>
</protein>
<organism evidence="2 3">
    <name type="scientific">Campylobacter ureolyticus</name>
    <dbReference type="NCBI Taxonomy" id="827"/>
    <lineage>
        <taxon>Bacteria</taxon>
        <taxon>Pseudomonadati</taxon>
        <taxon>Campylobacterota</taxon>
        <taxon>Epsilonproteobacteria</taxon>
        <taxon>Campylobacterales</taxon>
        <taxon>Campylobacteraceae</taxon>
        <taxon>Campylobacter</taxon>
    </lineage>
</organism>
<gene>
    <name evidence="2" type="ORF">O6B32_02670</name>
</gene>
<dbReference type="Proteomes" id="UP001075225">
    <property type="component" value="Unassembled WGS sequence"/>
</dbReference>
<evidence type="ECO:0000256" key="1">
    <source>
        <dbReference type="SAM" id="SignalP"/>
    </source>
</evidence>
<dbReference type="EMBL" id="JAPXGO010000001">
    <property type="protein sequence ID" value="MCZ6159380.1"/>
    <property type="molecule type" value="Genomic_DNA"/>
</dbReference>
<evidence type="ECO:0000313" key="3">
    <source>
        <dbReference type="Proteomes" id="UP001075225"/>
    </source>
</evidence>
<accession>A0A9Q4KKX9</accession>
<reference evidence="2" key="1">
    <citation type="submission" date="2022-12" db="EMBL/GenBank/DDBJ databases">
        <title>Species Delineation and Comparative Genomics within the Campylobacter ureolyticus Complex.</title>
        <authorList>
            <person name="Maki J."/>
            <person name="Howard M."/>
            <person name="Connelly S."/>
            <person name="Hardy D.J."/>
            <person name="Cameron A."/>
        </authorList>
    </citation>
    <scope>NUCLEOTIDE SEQUENCE</scope>
    <source>
        <strain evidence="2">URMC_787</strain>
    </source>
</reference>
<evidence type="ECO:0000313" key="2">
    <source>
        <dbReference type="EMBL" id="MCZ6159380.1"/>
    </source>
</evidence>
<evidence type="ECO:0008006" key="4">
    <source>
        <dbReference type="Google" id="ProtNLM"/>
    </source>
</evidence>
<dbReference type="AlphaFoldDB" id="A0A9Q4KKX9"/>
<proteinExistence type="predicted"/>
<keyword evidence="1" id="KW-0732">Signal</keyword>
<name>A0A9Q4KKX9_9BACT</name>
<feature type="chain" id="PRO_5040233658" description="DUF4230 domain-containing protein" evidence="1">
    <location>
        <begin position="21"/>
        <end position="184"/>
    </location>
</feature>
<comment type="caution">
    <text evidence="2">The sequence shown here is derived from an EMBL/GenBank/DDBJ whole genome shotgun (WGS) entry which is preliminary data.</text>
</comment>